<proteinExistence type="predicted"/>
<feature type="region of interest" description="Disordered" evidence="1">
    <location>
        <begin position="1"/>
        <end position="25"/>
    </location>
</feature>
<name>A0A392TRC1_9FABA</name>
<comment type="caution">
    <text evidence="2">The sequence shown here is derived from an EMBL/GenBank/DDBJ whole genome shotgun (WGS) entry which is preliminary data.</text>
</comment>
<organism evidence="2 3">
    <name type="scientific">Trifolium medium</name>
    <dbReference type="NCBI Taxonomy" id="97028"/>
    <lineage>
        <taxon>Eukaryota</taxon>
        <taxon>Viridiplantae</taxon>
        <taxon>Streptophyta</taxon>
        <taxon>Embryophyta</taxon>
        <taxon>Tracheophyta</taxon>
        <taxon>Spermatophyta</taxon>
        <taxon>Magnoliopsida</taxon>
        <taxon>eudicotyledons</taxon>
        <taxon>Gunneridae</taxon>
        <taxon>Pentapetalae</taxon>
        <taxon>rosids</taxon>
        <taxon>fabids</taxon>
        <taxon>Fabales</taxon>
        <taxon>Fabaceae</taxon>
        <taxon>Papilionoideae</taxon>
        <taxon>50 kb inversion clade</taxon>
        <taxon>NPAAA clade</taxon>
        <taxon>Hologalegina</taxon>
        <taxon>IRL clade</taxon>
        <taxon>Trifolieae</taxon>
        <taxon>Trifolium</taxon>
    </lineage>
</organism>
<dbReference type="AlphaFoldDB" id="A0A392TRC1"/>
<accession>A0A392TRC1</accession>
<feature type="non-terminal residue" evidence="2">
    <location>
        <position position="1"/>
    </location>
</feature>
<evidence type="ECO:0000313" key="3">
    <source>
        <dbReference type="Proteomes" id="UP000265520"/>
    </source>
</evidence>
<dbReference type="Proteomes" id="UP000265520">
    <property type="component" value="Unassembled WGS sequence"/>
</dbReference>
<keyword evidence="3" id="KW-1185">Reference proteome</keyword>
<evidence type="ECO:0000313" key="2">
    <source>
        <dbReference type="EMBL" id="MCI62987.1"/>
    </source>
</evidence>
<protein>
    <submittedName>
        <fullName evidence="2">Uncharacterized protein</fullName>
    </submittedName>
</protein>
<reference evidence="2 3" key="1">
    <citation type="journal article" date="2018" name="Front. Plant Sci.">
        <title>Red Clover (Trifolium pratense) and Zigzag Clover (T. medium) - A Picture of Genomic Similarities and Differences.</title>
        <authorList>
            <person name="Dluhosova J."/>
            <person name="Istvanek J."/>
            <person name="Nedelnik J."/>
            <person name="Repkova J."/>
        </authorList>
    </citation>
    <scope>NUCLEOTIDE SEQUENCE [LARGE SCALE GENOMIC DNA]</scope>
    <source>
        <strain evidence="3">cv. 10/8</strain>
        <tissue evidence="2">Leaf</tissue>
    </source>
</reference>
<sequence>NQVRAADNEGVATRNSEEAAAVEGG</sequence>
<dbReference type="EMBL" id="LXQA010628976">
    <property type="protein sequence ID" value="MCI62987.1"/>
    <property type="molecule type" value="Genomic_DNA"/>
</dbReference>
<evidence type="ECO:0000256" key="1">
    <source>
        <dbReference type="SAM" id="MobiDB-lite"/>
    </source>
</evidence>